<dbReference type="OrthoDB" id="110174at2759"/>
<gene>
    <name evidence="2" type="ORF">FBUS_07838</name>
</gene>
<organism evidence="2 3">
    <name type="scientific">Fasciolopsis buskii</name>
    <dbReference type="NCBI Taxonomy" id="27845"/>
    <lineage>
        <taxon>Eukaryota</taxon>
        <taxon>Metazoa</taxon>
        <taxon>Spiralia</taxon>
        <taxon>Lophotrochozoa</taxon>
        <taxon>Platyhelminthes</taxon>
        <taxon>Trematoda</taxon>
        <taxon>Digenea</taxon>
        <taxon>Plagiorchiida</taxon>
        <taxon>Echinostomata</taxon>
        <taxon>Echinostomatoidea</taxon>
        <taxon>Fasciolidae</taxon>
        <taxon>Fasciolopsis</taxon>
    </lineage>
</organism>
<evidence type="ECO:0000256" key="1">
    <source>
        <dbReference type="SAM" id="MobiDB-lite"/>
    </source>
</evidence>
<accession>A0A8E0VHX0</accession>
<reference evidence="2" key="1">
    <citation type="submission" date="2019-05" db="EMBL/GenBank/DDBJ databases">
        <title>Annotation for the trematode Fasciolopsis buski.</title>
        <authorList>
            <person name="Choi Y.-J."/>
        </authorList>
    </citation>
    <scope>NUCLEOTIDE SEQUENCE</scope>
    <source>
        <strain evidence="2">HT</strain>
        <tissue evidence="2">Whole worm</tissue>
    </source>
</reference>
<comment type="caution">
    <text evidence="2">The sequence shown here is derived from an EMBL/GenBank/DDBJ whole genome shotgun (WGS) entry which is preliminary data.</text>
</comment>
<evidence type="ECO:0000313" key="2">
    <source>
        <dbReference type="EMBL" id="KAA0190461.1"/>
    </source>
</evidence>
<protein>
    <submittedName>
        <fullName evidence="2">Uncharacterized protein</fullName>
    </submittedName>
</protein>
<dbReference type="AlphaFoldDB" id="A0A8E0VHX0"/>
<sequence>MQLLDLVVLSEPIVRFMIARELVRLGAKPKNSIKSARSARAKSLTTSTGMICGAYVAYQVSYALNRALRLPARVSQPARLLCYTALAMAGLFCQWQVVLAWRRRENFLADQVVAQMDPSLLQAGLIYYDWRLRYNRFCYDRALDRELVKAKARGRSRPTPEYDPIQAYQDEQSAFQNEQSRAGQVHDRISQQSADSQAPILNDRDAISDDKTGYFFPRVDGASENTPARLTRPDPSSLHMHSYKIHPRLTACGNERWAADGDALAFGFTELLSLGYVWPILARFLSFFASPATSEARLARLKTLSN</sequence>
<name>A0A8E0VHX0_9TREM</name>
<dbReference type="EMBL" id="LUCM01007046">
    <property type="protein sequence ID" value="KAA0190461.1"/>
    <property type="molecule type" value="Genomic_DNA"/>
</dbReference>
<proteinExistence type="predicted"/>
<evidence type="ECO:0000313" key="3">
    <source>
        <dbReference type="Proteomes" id="UP000728185"/>
    </source>
</evidence>
<dbReference type="Proteomes" id="UP000728185">
    <property type="component" value="Unassembled WGS sequence"/>
</dbReference>
<feature type="region of interest" description="Disordered" evidence="1">
    <location>
        <begin position="174"/>
        <end position="203"/>
    </location>
</feature>
<keyword evidence="3" id="KW-1185">Reference proteome</keyword>